<evidence type="ECO:0000313" key="2">
    <source>
        <dbReference type="Proteomes" id="UP000431080"/>
    </source>
</evidence>
<comment type="caution">
    <text evidence="1">The sequence shown here is derived from an EMBL/GenBank/DDBJ whole genome shotgun (WGS) entry which is preliminary data.</text>
</comment>
<accession>A0A6I2FG42</accession>
<dbReference type="RefSeq" id="WP_312855335.1">
    <property type="nucleotide sequence ID" value="NZ_WJIF01000015.1"/>
</dbReference>
<evidence type="ECO:0000313" key="1">
    <source>
        <dbReference type="EMBL" id="MRG61640.1"/>
    </source>
</evidence>
<keyword evidence="2" id="KW-1185">Reference proteome</keyword>
<sequence>MKEFGLDTPGRPGAPRENSFDLRIRGEWLVDDATLPTDRRAAGTNRRAAAAARTDSL</sequence>
<dbReference type="AlphaFoldDB" id="A0A6I2FG42"/>
<proteinExistence type="predicted"/>
<protein>
    <submittedName>
        <fullName evidence="1">Uncharacterized protein</fullName>
    </submittedName>
</protein>
<dbReference type="Proteomes" id="UP000431080">
    <property type="component" value="Unassembled WGS sequence"/>
</dbReference>
<name>A0A6I2FG42_9MICO</name>
<reference evidence="1 2" key="1">
    <citation type="submission" date="2019-10" db="EMBL/GenBank/DDBJ databases">
        <authorList>
            <person name="Nie G."/>
            <person name="Ming H."/>
            <person name="Yi B."/>
        </authorList>
    </citation>
    <scope>NUCLEOTIDE SEQUENCE [LARGE SCALE GENOMIC DNA]</scope>
    <source>
        <strain evidence="1 2">CFH 90414</strain>
    </source>
</reference>
<dbReference type="EMBL" id="WJIF01000015">
    <property type="protein sequence ID" value="MRG61640.1"/>
    <property type="molecule type" value="Genomic_DNA"/>
</dbReference>
<organism evidence="1 2">
    <name type="scientific">Agromyces agglutinans</name>
    <dbReference type="NCBI Taxonomy" id="2662258"/>
    <lineage>
        <taxon>Bacteria</taxon>
        <taxon>Bacillati</taxon>
        <taxon>Actinomycetota</taxon>
        <taxon>Actinomycetes</taxon>
        <taxon>Micrococcales</taxon>
        <taxon>Microbacteriaceae</taxon>
        <taxon>Agromyces</taxon>
    </lineage>
</organism>
<gene>
    <name evidence="1" type="ORF">GE115_17415</name>
</gene>